<dbReference type="KEGG" id="cbei:LF65_02901"/>
<dbReference type="STRING" id="1520.LF65_02901"/>
<proteinExistence type="predicted"/>
<protein>
    <submittedName>
        <fullName evidence="1">Uncharacterized protein</fullName>
    </submittedName>
</protein>
<dbReference type="RefSeq" id="WP_041896930.1">
    <property type="nucleotide sequence ID" value="NZ_CP010086.2"/>
</dbReference>
<accession>A0A0B5QMJ4</accession>
<name>A0A0B5QMJ4_CLOBE</name>
<reference evidence="2" key="1">
    <citation type="submission" date="2014-12" db="EMBL/GenBank/DDBJ databases">
        <title>Genome sequence of Clostridium beijerinckii strain 59B.</title>
        <authorList>
            <person name="Little G.T."/>
            <person name="Minton N.P."/>
        </authorList>
    </citation>
    <scope>NUCLEOTIDE SEQUENCE [LARGE SCALE GENOMIC DNA]</scope>
    <source>
        <strain evidence="2">59B</strain>
    </source>
</reference>
<dbReference type="EMBL" id="CP010086">
    <property type="protein sequence ID" value="AJG99471.1"/>
    <property type="molecule type" value="Genomic_DNA"/>
</dbReference>
<evidence type="ECO:0000313" key="2">
    <source>
        <dbReference type="Proteomes" id="UP000031866"/>
    </source>
</evidence>
<evidence type="ECO:0000313" key="1">
    <source>
        <dbReference type="EMBL" id="AJG99471.1"/>
    </source>
</evidence>
<gene>
    <name evidence="1" type="ORF">LF65_02901</name>
</gene>
<sequence length="173" mass="19968">MDNEKETYNKNESKKICNDENFLTDDFFDIECDYCLNEEENVENRGKEENKKHDNCYQGSEPKIYASCNLKVDFDTINKMLYLIPGESQFFTVDVSKCCGDVTIRYNGCSSNNGIRGNLAVYKIVHSGIIAETYSKLDPKKKDILHFTATDKCSHESYDFVAIFSCNLCRRYC</sequence>
<organism evidence="1 2">
    <name type="scientific">Clostridium beijerinckii</name>
    <name type="common">Clostridium MP</name>
    <dbReference type="NCBI Taxonomy" id="1520"/>
    <lineage>
        <taxon>Bacteria</taxon>
        <taxon>Bacillati</taxon>
        <taxon>Bacillota</taxon>
        <taxon>Clostridia</taxon>
        <taxon>Eubacteriales</taxon>
        <taxon>Clostridiaceae</taxon>
        <taxon>Clostridium</taxon>
    </lineage>
</organism>
<dbReference type="Proteomes" id="UP000031866">
    <property type="component" value="Chromosome"/>
</dbReference>
<dbReference type="OrthoDB" id="1912047at2"/>
<dbReference type="AlphaFoldDB" id="A0A0B5QMJ4"/>